<dbReference type="Pfam" id="PF02517">
    <property type="entry name" value="Rce1-like"/>
    <property type="match status" value="1"/>
</dbReference>
<dbReference type="OrthoDB" id="2680086at2"/>
<evidence type="ECO:0000313" key="5">
    <source>
        <dbReference type="Proteomes" id="UP000199504"/>
    </source>
</evidence>
<keyword evidence="4" id="KW-0645">Protease</keyword>
<evidence type="ECO:0000259" key="3">
    <source>
        <dbReference type="Pfam" id="PF02517"/>
    </source>
</evidence>
<dbReference type="RefSeq" id="WP_091609725.1">
    <property type="nucleotide sequence ID" value="NZ_FMCX01000005.1"/>
</dbReference>
<feature type="transmembrane region" description="Helical" evidence="2">
    <location>
        <begin position="223"/>
        <end position="241"/>
    </location>
</feature>
<dbReference type="GO" id="GO:0006508">
    <property type="term" value="P:proteolysis"/>
    <property type="evidence" value="ECO:0007669"/>
    <property type="project" value="UniProtKB-KW"/>
</dbReference>
<keyword evidence="2" id="KW-0472">Membrane</keyword>
<dbReference type="STRING" id="262898.GA0070564_10521"/>
<feature type="transmembrane region" description="Helical" evidence="2">
    <location>
        <begin position="286"/>
        <end position="303"/>
    </location>
</feature>
<keyword evidence="2" id="KW-0812">Transmembrane</keyword>
<dbReference type="EMBL" id="FMCX01000005">
    <property type="protein sequence ID" value="SCF27319.1"/>
    <property type="molecule type" value="Genomic_DNA"/>
</dbReference>
<feature type="region of interest" description="Disordered" evidence="1">
    <location>
        <begin position="1"/>
        <end position="22"/>
    </location>
</feature>
<gene>
    <name evidence="4" type="ORF">GA0070564_10521</name>
</gene>
<feature type="transmembrane region" description="Helical" evidence="2">
    <location>
        <begin position="162"/>
        <end position="179"/>
    </location>
</feature>
<protein>
    <submittedName>
        <fullName evidence="4">Membrane protease YdiL, CAAX protease family</fullName>
    </submittedName>
</protein>
<feature type="domain" description="CAAX prenyl protease 2/Lysostaphin resistance protein A-like" evidence="3">
    <location>
        <begin position="163"/>
        <end position="259"/>
    </location>
</feature>
<feature type="transmembrane region" description="Helical" evidence="2">
    <location>
        <begin position="85"/>
        <end position="105"/>
    </location>
</feature>
<feature type="transmembrane region" description="Helical" evidence="2">
    <location>
        <begin position="248"/>
        <end position="266"/>
    </location>
</feature>
<dbReference type="GO" id="GO:0004175">
    <property type="term" value="F:endopeptidase activity"/>
    <property type="evidence" value="ECO:0007669"/>
    <property type="project" value="UniProtKB-ARBA"/>
</dbReference>
<dbReference type="InterPro" id="IPR003675">
    <property type="entry name" value="Rce1/LyrA-like_dom"/>
</dbReference>
<evidence type="ECO:0000313" key="4">
    <source>
        <dbReference type="EMBL" id="SCF27319.1"/>
    </source>
</evidence>
<reference evidence="5" key="1">
    <citation type="submission" date="2016-06" db="EMBL/GenBank/DDBJ databases">
        <authorList>
            <person name="Varghese N."/>
            <person name="Submissions Spin"/>
        </authorList>
    </citation>
    <scope>NUCLEOTIDE SEQUENCE [LARGE SCALE GENOMIC DNA]</scope>
    <source>
        <strain evidence="5">DSM 44830</strain>
    </source>
</reference>
<keyword evidence="2" id="KW-1133">Transmembrane helix</keyword>
<name>A0A1C4Z2R3_9ACTN</name>
<proteinExistence type="predicted"/>
<organism evidence="4 5">
    <name type="scientific">Micromonospora mirobrigensis</name>
    <dbReference type="NCBI Taxonomy" id="262898"/>
    <lineage>
        <taxon>Bacteria</taxon>
        <taxon>Bacillati</taxon>
        <taxon>Actinomycetota</taxon>
        <taxon>Actinomycetes</taxon>
        <taxon>Micromonosporales</taxon>
        <taxon>Micromonosporaceae</taxon>
        <taxon>Micromonospora</taxon>
    </lineage>
</organism>
<feature type="transmembrane region" description="Helical" evidence="2">
    <location>
        <begin position="43"/>
        <end position="65"/>
    </location>
</feature>
<dbReference type="Proteomes" id="UP000199504">
    <property type="component" value="Unassembled WGS sequence"/>
</dbReference>
<keyword evidence="5" id="KW-1185">Reference proteome</keyword>
<accession>A0A1C4Z2R3</accession>
<sequence length="328" mass="35299">MTTMNTPNSLLTPAEPRNGPSVPTGVEYHRVLAGDKRRIGRGILAIILLLAGLVVFPTAIGRAAALLDVRMGNTPPILGGSDYTPLYHASTMFSLGLLIPWSMLIQRWLYGVPSASLHSVTSRFRFDLLGKSLLIFGPAWLVVNALGALTPVEESPWSQTDLVAIFLATMLLTPLQSAGEEYGVRGLIFRVIGSWTRSPRAGLITGVLASSVLFTAVHGATDPYIIVWYFVLWTGLAIITWRTGGLEIPVMLHAVLNTFSLILAVSLRVDLGSALQDRSAGVGTPYQLVPAFAVVVITATIWWRTRKTGPALTPGPTGRGATPRHTRS</sequence>
<evidence type="ECO:0000256" key="2">
    <source>
        <dbReference type="SAM" id="Phobius"/>
    </source>
</evidence>
<evidence type="ECO:0000256" key="1">
    <source>
        <dbReference type="SAM" id="MobiDB-lite"/>
    </source>
</evidence>
<feature type="transmembrane region" description="Helical" evidence="2">
    <location>
        <begin position="200"/>
        <end position="217"/>
    </location>
</feature>
<keyword evidence="4" id="KW-0378">Hydrolase</keyword>
<dbReference type="GO" id="GO:0080120">
    <property type="term" value="P:CAAX-box protein maturation"/>
    <property type="evidence" value="ECO:0007669"/>
    <property type="project" value="UniProtKB-ARBA"/>
</dbReference>
<feature type="transmembrane region" description="Helical" evidence="2">
    <location>
        <begin position="126"/>
        <end position="150"/>
    </location>
</feature>
<dbReference type="AlphaFoldDB" id="A0A1C4Z2R3"/>
<feature type="compositionally biased region" description="Polar residues" evidence="1">
    <location>
        <begin position="1"/>
        <end position="11"/>
    </location>
</feature>